<evidence type="ECO:0000259" key="3">
    <source>
        <dbReference type="PROSITE" id="PS50848"/>
    </source>
</evidence>
<name>A0A9P6TY85_9FUNG</name>
<sequence length="2497" mass="271854">MDLNHDSATDRYTETLSQALTYFREIAQSNSGWKRLSTSSVRTPGLSASTTLNPNLSLGFKGSSSSSTSISSQQPASPTVSPSLGFAAVGDRHRKSNAGSSAGSPSLGRPSSTTASSPVSSRHDHDPIASLPGGAPPSSAALAAIDSLLPSISVSKKNVPGKSAEIVRASIVLPGIDALTDLEDWKAVLECTGARRIWDRMVESSTVMQTLDDNTCITRTIFKTAWLASPRDALLIETTLLDHNAVLHIATSIKPSDDDPIFLRPSPPHIRAYLPLVAWHIQLVPAEVDESQSFTSFNSLTASQNRQVMPRHSIRVSFYYQIDMRGWAANSAVSIQSHVPSCITNIYKLLRRQGVPPHVSRHSPTIQLDLNEYDPTTGVYELRYDVILSETDDGGVLGRTTISSKLKNFRLGTDGLEESPEFAFEKDEGPLELSPQEIVLSDDEDDDKDTSGYVDVELDGERWGLGSDIVVHIFMNDIEDEEFVQEHVECLKYMERDRYILRMHHNESGSQHGAINVKLRIERIPQHSTGGAKLMTPEQLKRRLLLQDDTRSEEHSEVLSHAGTAAPTTGLSVSVNGREKGIVQMKQRASFQSHRRLSMSAQEQLELSRHIVQEVISETDQWIHSSEGGGDGPIERTTSPSPLLLMSTSMPTTMQSLSKSNQSIMSSGTNNMTPGNTNPGKVNSSFLYFSSLLHEPATSWKQISQQRGVTISKLEAQGHIPGIVKGEGEFDLYSIWDIKAALECISARKVWDKLFDDAQLLAQVTPSSILSYVRLKGFWPTSPKDMAVLNTTFISKDAIHYFATSTDDINLFPMIPPPMSPFVRSEIAVSGWYIEAVPPRGVKIVFIAQAAQSGWAVPGTALSAMTTELPLCVAEILKYLENYGSPPTLVSIRRGRAIGMDYDHEKCSFRLEYVQDSSPVFSGQRQAQQKFQWTSASHLLRRNTIDFSSGGDANLAGGSSDGGSQPLESPKMNNTTLEKLLAEIRLDGRYWARNGDCDITIDPPPSKVTCSCVAHDGTGYRIRVEHSSGRAVPAGGKVLLMAKKPTKPGNGVVVNGVPIKVPEISHLNEWMPKSESLKGKGKDHALTFSAVDEVLSQKGDEEEIEDIDVDEEEEDAEEEEEEGAEGDEGEEEEQGDDTEENGDSQKNPSEADATKVNKTTAQISRGKQKATRTQQLDLDGNATLGKDTTPLEHAQQAMDLLKSLQSDPDDAWSIVSYKNGLTTAKRFVPDRISEQVPVVRGEKIIEGFSLDEVATIIETLGTRAKLDDLFDSGEMLQSFGLGCATFHHVLKSYFPLPLPARDLYFVTATAVVEAGTRSPQVLIVSTSIPFEPEASNSTTATPRPRAHLHLSAWILEAIDPYSSSHPIPSTKVAYMTALDLGGAVPQRISGMLQTGFPKAITQVESYLQLHAAPPVVRIPTQMVIQPSGLRTGASMLPLQDIVRLHQKRQQQHLSKDSGVEGSRDASNNSKAGGWDIPALIPWTAPSSHISTREFKMDKAFFHLVMLFDHFDLLPSRLDLALEKRAKLAKQKDGKSRGVGGLTASPSSTSSTVSGSRTGTSTSAVSPMKNKTVLELVVDLKQYPEGYDIQTEIKVDPEFLLQHKQQREAEMTQQQHINSSTGTTSALLPLSGDDAPATNSNGGGSTVRRSLDLEKSSSRAGIATLLSSTEVPRGLSSSAPLLKILPPPLTVQVLEVPPAPSHSSSLSVCSKRHKHLILVTVPEAEPSPSASTSHRHHPGPPISSHGGGMSSSSSSRLSRGSRGSISAGNILSGSSASSIIQSTGKPKSSALQSTTTTTVTTMPGGGAGIFNTPESDFSSDTGPPSSHMADGAAVQFTRSRVQTGPSTFSGTTTIVDGDSIDSARNTLTSLASTGPAATLTTMPLQQPEKRVFQFGIKLVRLDSKDSGGRIIVPPGVADDGDTKWTGHVTLNGSTVSILDGFTRQEIGFMDSVVTGDDGGPEDQDVEDRLNRSKQSAVLLDHADENGGDSPNSVTDHEDELIRSGNIGFIGTPRRRSHHRQQLAVQQRHFAADNGGGSLLKREHGAAATTVTSVTSTSKPSATSSMYGLSSLLSMLGGGSKASTTMASMTETTASGSHGEDHVAHDSPGVDKDETIRVSKSRSRSKLQMVQENDGHHQEERRRGGSSSSKKKHRGGHHMDDEHHVLDLESIHGSIIFPEQHQHQQRQHQQQLQHNLESTNGTHREWMATDDRHRDRVSDTGSRRSLETGEEELHGEDVGALSKSSGRDPQEYPVDEGDDEVGAHHAGLRRRKNHSGHSHRRHKESSSSRRSLDRSSRRSGRHYGDEVYQAGVVGDRNEDDANLAEHPRFTGSNLYAYSFRNLMWAAVCCLLLGVLLRVYVIGPSFFNTLSSSPSSKRRQTTYYYYYYPGPAMARGGHHKQQQQQEYQAHGQPLTSMTPWSSPLTGRSAQFLQHHDEEDGSGWIPRNAKYLRRGEEDEEENMQPQGIKELFSVRGIFGYNFVLLAFPDERPPRQPSPFGA</sequence>
<feature type="region of interest" description="Disordered" evidence="1">
    <location>
        <begin position="33"/>
        <end position="135"/>
    </location>
</feature>
<keyword evidence="2" id="KW-0812">Transmembrane</keyword>
<reference evidence="4" key="1">
    <citation type="journal article" date="2020" name="Fungal Divers.">
        <title>Resolving the Mortierellaceae phylogeny through synthesis of multi-gene phylogenetics and phylogenomics.</title>
        <authorList>
            <person name="Vandepol N."/>
            <person name="Liber J."/>
            <person name="Desiro A."/>
            <person name="Na H."/>
            <person name="Kennedy M."/>
            <person name="Barry K."/>
            <person name="Grigoriev I.V."/>
            <person name="Miller A.N."/>
            <person name="O'Donnell K."/>
            <person name="Stajich J.E."/>
            <person name="Bonito G."/>
        </authorList>
    </citation>
    <scope>NUCLEOTIDE SEQUENCE</scope>
    <source>
        <strain evidence="4">BC1065</strain>
    </source>
</reference>
<evidence type="ECO:0000256" key="1">
    <source>
        <dbReference type="SAM" id="MobiDB-lite"/>
    </source>
</evidence>
<evidence type="ECO:0000313" key="4">
    <source>
        <dbReference type="EMBL" id="KAG0251111.1"/>
    </source>
</evidence>
<feature type="compositionally biased region" description="Basic residues" evidence="1">
    <location>
        <begin position="2264"/>
        <end position="2281"/>
    </location>
</feature>
<feature type="region of interest" description="Disordered" evidence="1">
    <location>
        <begin position="551"/>
        <end position="572"/>
    </location>
</feature>
<organism evidence="4 5">
    <name type="scientific">Actinomortierella ambigua</name>
    <dbReference type="NCBI Taxonomy" id="1343610"/>
    <lineage>
        <taxon>Eukaryota</taxon>
        <taxon>Fungi</taxon>
        <taxon>Fungi incertae sedis</taxon>
        <taxon>Mucoromycota</taxon>
        <taxon>Mortierellomycotina</taxon>
        <taxon>Mortierellomycetes</taxon>
        <taxon>Mortierellales</taxon>
        <taxon>Mortierellaceae</taxon>
        <taxon>Actinomortierella</taxon>
    </lineage>
</organism>
<feature type="transmembrane region" description="Helical" evidence="2">
    <location>
        <begin position="2340"/>
        <end position="2367"/>
    </location>
</feature>
<feature type="compositionally biased region" description="Low complexity" evidence="1">
    <location>
        <begin position="1749"/>
        <end position="1783"/>
    </location>
</feature>
<feature type="compositionally biased region" description="Acidic residues" evidence="1">
    <location>
        <begin position="1100"/>
        <end position="1142"/>
    </location>
</feature>
<feature type="compositionally biased region" description="Polar residues" evidence="1">
    <location>
        <begin position="962"/>
        <end position="971"/>
    </location>
</feature>
<dbReference type="InterPro" id="IPR023393">
    <property type="entry name" value="START-like_dom_sf"/>
</dbReference>
<feature type="compositionally biased region" description="Polar residues" evidence="1">
    <location>
        <begin position="1811"/>
        <end position="1823"/>
    </location>
</feature>
<feature type="region of interest" description="Disordered" evidence="1">
    <location>
        <begin position="2076"/>
        <end position="2159"/>
    </location>
</feature>
<feature type="compositionally biased region" description="Polar residues" evidence="1">
    <location>
        <begin position="1156"/>
        <end position="1176"/>
    </location>
</feature>
<dbReference type="OrthoDB" id="196858at2759"/>
<feature type="compositionally biased region" description="Basic and acidic residues" evidence="1">
    <location>
        <begin position="1453"/>
        <end position="1463"/>
    </location>
</feature>
<dbReference type="InterPro" id="IPR002913">
    <property type="entry name" value="START_lipid-bd_dom"/>
</dbReference>
<keyword evidence="2" id="KW-0472">Membrane</keyword>
<feature type="compositionally biased region" description="Low complexity" evidence="1">
    <location>
        <begin position="1542"/>
        <end position="1565"/>
    </location>
</feature>
<feature type="region of interest" description="Disordered" evidence="1">
    <location>
        <begin position="2198"/>
        <end position="2312"/>
    </location>
</feature>
<feature type="region of interest" description="Disordered" evidence="1">
    <location>
        <begin position="1606"/>
        <end position="1651"/>
    </location>
</feature>
<accession>A0A9P6TY85</accession>
<feature type="compositionally biased region" description="Basic and acidic residues" evidence="1">
    <location>
        <begin position="2096"/>
        <end position="2115"/>
    </location>
</feature>
<feature type="compositionally biased region" description="Basic and acidic residues" evidence="1">
    <location>
        <begin position="2282"/>
        <end position="2294"/>
    </location>
</feature>
<feature type="region of interest" description="Disordered" evidence="1">
    <location>
        <begin position="1092"/>
        <end position="1186"/>
    </location>
</feature>
<dbReference type="GO" id="GO:0008289">
    <property type="term" value="F:lipid binding"/>
    <property type="evidence" value="ECO:0007669"/>
    <property type="project" value="InterPro"/>
</dbReference>
<feature type="compositionally biased region" description="Basic and acidic residues" evidence="1">
    <location>
        <begin position="2200"/>
        <end position="2235"/>
    </location>
</feature>
<feature type="domain" description="START" evidence="3">
    <location>
        <begin position="700"/>
        <end position="862"/>
    </location>
</feature>
<feature type="domain" description="START" evidence="3">
    <location>
        <begin position="1183"/>
        <end position="1408"/>
    </location>
</feature>
<feature type="compositionally biased region" description="Low complexity" evidence="1">
    <location>
        <begin position="2076"/>
        <end position="2095"/>
    </location>
</feature>
<dbReference type="EMBL" id="JAAAJB010000789">
    <property type="protein sequence ID" value="KAG0251111.1"/>
    <property type="molecule type" value="Genomic_DNA"/>
</dbReference>
<dbReference type="CDD" id="cd00177">
    <property type="entry name" value="START"/>
    <property type="match status" value="2"/>
</dbReference>
<feature type="compositionally biased region" description="Polar residues" evidence="1">
    <location>
        <begin position="33"/>
        <end position="56"/>
    </location>
</feature>
<dbReference type="Gene3D" id="3.30.530.20">
    <property type="match status" value="3"/>
</dbReference>
<evidence type="ECO:0000256" key="2">
    <source>
        <dbReference type="SAM" id="Phobius"/>
    </source>
</evidence>
<feature type="region of interest" description="Disordered" evidence="1">
    <location>
        <begin position="1447"/>
        <end position="1472"/>
    </location>
</feature>
<feature type="compositionally biased region" description="Polar residues" evidence="1">
    <location>
        <begin position="1610"/>
        <end position="1625"/>
    </location>
</feature>
<protein>
    <recommendedName>
        <fullName evidence="3">START domain-containing protein</fullName>
    </recommendedName>
</protein>
<feature type="compositionally biased region" description="Low complexity" evidence="1">
    <location>
        <begin position="110"/>
        <end position="120"/>
    </location>
</feature>
<comment type="caution">
    <text evidence="4">The sequence shown here is derived from an EMBL/GenBank/DDBJ whole genome shotgun (WGS) entry which is preliminary data.</text>
</comment>
<proteinExistence type="predicted"/>
<feature type="compositionally biased region" description="Basic and acidic residues" evidence="1">
    <location>
        <begin position="2131"/>
        <end position="2141"/>
    </location>
</feature>
<keyword evidence="2" id="KW-1133">Transmembrane helix</keyword>
<evidence type="ECO:0000313" key="5">
    <source>
        <dbReference type="Proteomes" id="UP000807716"/>
    </source>
</evidence>
<dbReference type="Pfam" id="PF01852">
    <property type="entry name" value="START"/>
    <property type="match status" value="2"/>
</dbReference>
<dbReference type="PROSITE" id="PS50848">
    <property type="entry name" value="START"/>
    <property type="match status" value="2"/>
</dbReference>
<feature type="region of interest" description="Disordered" evidence="1">
    <location>
        <begin position="951"/>
        <end position="971"/>
    </location>
</feature>
<dbReference type="SUPFAM" id="SSF55961">
    <property type="entry name" value="Bet v1-like"/>
    <property type="match status" value="3"/>
</dbReference>
<feature type="compositionally biased region" description="Low complexity" evidence="1">
    <location>
        <begin position="63"/>
        <end position="79"/>
    </location>
</feature>
<feature type="region of interest" description="Disordered" evidence="1">
    <location>
        <begin position="1723"/>
        <end position="1828"/>
    </location>
</feature>
<dbReference type="Proteomes" id="UP000807716">
    <property type="component" value="Unassembled WGS sequence"/>
</dbReference>
<gene>
    <name evidence="4" type="ORF">DFQ27_008982</name>
</gene>
<keyword evidence="5" id="KW-1185">Reference proteome</keyword>
<feature type="region of interest" description="Disordered" evidence="1">
    <location>
        <begin position="1528"/>
        <end position="1565"/>
    </location>
</feature>